<comment type="caution">
    <text evidence="1">The sequence shown here is derived from an EMBL/GenBank/DDBJ whole genome shotgun (WGS) entry which is preliminary data.</text>
</comment>
<name>A0ABV0EHK2_9BURK</name>
<dbReference type="RefSeq" id="WP_347308251.1">
    <property type="nucleotide sequence ID" value="NZ_JBAJEX010000005.1"/>
</dbReference>
<sequence>MIKWLANRLLRNRSKANPDTVIIKVRINDHYTFYYPFTARAGMKVREMNAEEFQQYLAAR</sequence>
<organism evidence="1 2">
    <name type="scientific">Thiobacter aerophilum</name>
    <dbReference type="NCBI Taxonomy" id="3121275"/>
    <lineage>
        <taxon>Bacteria</taxon>
        <taxon>Pseudomonadati</taxon>
        <taxon>Pseudomonadota</taxon>
        <taxon>Betaproteobacteria</taxon>
        <taxon>Burkholderiales</taxon>
        <taxon>Thiobacteraceae</taxon>
        <taxon>Thiobacter</taxon>
    </lineage>
</organism>
<evidence type="ECO:0000313" key="2">
    <source>
        <dbReference type="Proteomes" id="UP001482231"/>
    </source>
</evidence>
<proteinExistence type="predicted"/>
<evidence type="ECO:0000313" key="1">
    <source>
        <dbReference type="EMBL" id="MEO1767143.1"/>
    </source>
</evidence>
<gene>
    <name evidence="1" type="ORF">V6E02_07955</name>
</gene>
<protein>
    <submittedName>
        <fullName evidence="1">Uncharacterized protein</fullName>
    </submittedName>
</protein>
<dbReference type="Proteomes" id="UP001482231">
    <property type="component" value="Unassembled WGS sequence"/>
</dbReference>
<reference evidence="1 2" key="1">
    <citation type="submission" date="2024-02" db="EMBL/GenBank/DDBJ databases">
        <title>New thermophilic sulfur-oxidizing bacteria from a hot springs of the Uzon caldera (Kamchatka, Russia).</title>
        <authorList>
            <person name="Dukat A.M."/>
            <person name="Elcheninov A.G."/>
            <person name="Frolov E.N."/>
        </authorList>
    </citation>
    <scope>NUCLEOTIDE SEQUENCE [LARGE SCALE GENOMIC DNA]</scope>
    <source>
        <strain evidence="1 2">AK1</strain>
    </source>
</reference>
<accession>A0ABV0EHK2</accession>
<dbReference type="EMBL" id="JBAJEX010000005">
    <property type="protein sequence ID" value="MEO1767143.1"/>
    <property type="molecule type" value="Genomic_DNA"/>
</dbReference>
<keyword evidence="2" id="KW-1185">Reference proteome</keyword>